<accession>A0A3B1AAI7</accession>
<organism evidence="1">
    <name type="scientific">hydrothermal vent metagenome</name>
    <dbReference type="NCBI Taxonomy" id="652676"/>
    <lineage>
        <taxon>unclassified sequences</taxon>
        <taxon>metagenomes</taxon>
        <taxon>ecological metagenomes</taxon>
    </lineage>
</organism>
<protein>
    <submittedName>
        <fullName evidence="1">Uncharacterized protein</fullName>
    </submittedName>
</protein>
<gene>
    <name evidence="1" type="ORF">MNBD_GAMMA20-1798</name>
</gene>
<dbReference type="AlphaFoldDB" id="A0A3B1AAI7"/>
<feature type="non-terminal residue" evidence="1">
    <location>
        <position position="1"/>
    </location>
</feature>
<reference evidence="1" key="1">
    <citation type="submission" date="2018-06" db="EMBL/GenBank/DDBJ databases">
        <authorList>
            <person name="Zhirakovskaya E."/>
        </authorList>
    </citation>
    <scope>NUCLEOTIDE SEQUENCE</scope>
</reference>
<name>A0A3B1AAI7_9ZZZZ</name>
<dbReference type="EMBL" id="UOFU01000287">
    <property type="protein sequence ID" value="VAX02729.1"/>
    <property type="molecule type" value="Genomic_DNA"/>
</dbReference>
<sequence length="21" mass="2452">WFMEKGAKGYYDMLISGEGLR</sequence>
<proteinExistence type="predicted"/>
<evidence type="ECO:0000313" key="1">
    <source>
        <dbReference type="EMBL" id="VAX02729.1"/>
    </source>
</evidence>